<keyword evidence="2" id="KW-1185">Reference proteome</keyword>
<dbReference type="Proteomes" id="UP000557717">
    <property type="component" value="Unassembled WGS sequence"/>
</dbReference>
<dbReference type="NCBIfam" id="TIGR03696">
    <property type="entry name" value="Rhs_assc_core"/>
    <property type="match status" value="1"/>
</dbReference>
<dbReference type="InterPro" id="IPR022385">
    <property type="entry name" value="Rhs_assc_core"/>
</dbReference>
<dbReference type="Gene3D" id="2.180.10.10">
    <property type="entry name" value="RHS repeat-associated core"/>
    <property type="match status" value="1"/>
</dbReference>
<dbReference type="PANTHER" id="PTHR32305">
    <property type="match status" value="1"/>
</dbReference>
<accession>A0A840VEL4</accession>
<gene>
    <name evidence="1" type="ORF">HNR46_004214</name>
</gene>
<protein>
    <submittedName>
        <fullName evidence="1">RHS repeat-associated protein</fullName>
    </submittedName>
</protein>
<organism evidence="1 2">
    <name type="scientific">Haloferula luteola</name>
    <dbReference type="NCBI Taxonomy" id="595692"/>
    <lineage>
        <taxon>Bacteria</taxon>
        <taxon>Pseudomonadati</taxon>
        <taxon>Verrucomicrobiota</taxon>
        <taxon>Verrucomicrobiia</taxon>
        <taxon>Verrucomicrobiales</taxon>
        <taxon>Verrucomicrobiaceae</taxon>
        <taxon>Haloferula</taxon>
    </lineage>
</organism>
<dbReference type="PANTHER" id="PTHR32305:SF15">
    <property type="entry name" value="PROTEIN RHSA-RELATED"/>
    <property type="match status" value="1"/>
</dbReference>
<evidence type="ECO:0000313" key="2">
    <source>
        <dbReference type="Proteomes" id="UP000557717"/>
    </source>
</evidence>
<sequence length="419" mass="46065">MGATSVNTGYLWFDQAALVPSYDADGNLLSDGRWTYTWDAENRMTKMVTTTAATDAGHPYTKLEFKYDFLGRRTERAIWYKGTASSPTFKSRARWMYVGWNPVIEFSSNAGGTSLTRKLEFTWGSDLSGSMEGAGGVGGLLMQRTVSDGKLRRPAYDGNGNITAWALKGSGGTANPNMEQLRTEYDAFGNIVVSEGTLNSEFGFSTKIRDPYTGLSYYGYRYYDPVTGRWPSRDPIGERGGMNLYGFVGNDGANVTDYLGMKECHEIADPANRSKCCCEKFPNQGRNARGSSELRSCCQKGGKLMPFYEAVGLSEEECSERRQEEMSWLYETATVLETLTAARAVPAFVGGYRLIAGAESLIWADNALGVAGEAAVGAVAGRWFSNPFHDWASKGVCNQKVCSADKDKIKKMRKEILGE</sequence>
<dbReference type="EMBL" id="JACHFD010000050">
    <property type="protein sequence ID" value="MBB5353944.1"/>
    <property type="molecule type" value="Genomic_DNA"/>
</dbReference>
<dbReference type="AlphaFoldDB" id="A0A840VEL4"/>
<dbReference type="RefSeq" id="WP_184022461.1">
    <property type="nucleotide sequence ID" value="NZ_JACHFD010000050.1"/>
</dbReference>
<comment type="caution">
    <text evidence="1">The sequence shown here is derived from an EMBL/GenBank/DDBJ whole genome shotgun (WGS) entry which is preliminary data.</text>
</comment>
<evidence type="ECO:0000313" key="1">
    <source>
        <dbReference type="EMBL" id="MBB5353944.1"/>
    </source>
</evidence>
<reference evidence="1 2" key="1">
    <citation type="submission" date="2020-08" db="EMBL/GenBank/DDBJ databases">
        <title>Genomic Encyclopedia of Type Strains, Phase IV (KMG-IV): sequencing the most valuable type-strain genomes for metagenomic binning, comparative biology and taxonomic classification.</title>
        <authorList>
            <person name="Goeker M."/>
        </authorList>
    </citation>
    <scope>NUCLEOTIDE SEQUENCE [LARGE SCALE GENOMIC DNA]</scope>
    <source>
        <strain evidence="1 2">YC6886</strain>
    </source>
</reference>
<dbReference type="InterPro" id="IPR050708">
    <property type="entry name" value="T6SS_VgrG/RHS"/>
</dbReference>
<name>A0A840VEL4_9BACT</name>
<proteinExistence type="predicted"/>